<comment type="caution">
    <text evidence="1">The sequence shown here is derived from an EMBL/GenBank/DDBJ whole genome shotgun (WGS) entry which is preliminary data.</text>
</comment>
<evidence type="ECO:0000313" key="1">
    <source>
        <dbReference type="EMBL" id="KKN98264.1"/>
    </source>
</evidence>
<proteinExistence type="predicted"/>
<dbReference type="AlphaFoldDB" id="A0A0F9V2T5"/>
<organism evidence="1">
    <name type="scientific">marine sediment metagenome</name>
    <dbReference type="NCBI Taxonomy" id="412755"/>
    <lineage>
        <taxon>unclassified sequences</taxon>
        <taxon>metagenomes</taxon>
        <taxon>ecological metagenomes</taxon>
    </lineage>
</organism>
<protein>
    <submittedName>
        <fullName evidence="1">Uncharacterized protein</fullName>
    </submittedName>
</protein>
<reference evidence="1" key="1">
    <citation type="journal article" date="2015" name="Nature">
        <title>Complex archaea that bridge the gap between prokaryotes and eukaryotes.</title>
        <authorList>
            <person name="Spang A."/>
            <person name="Saw J.H."/>
            <person name="Jorgensen S.L."/>
            <person name="Zaremba-Niedzwiedzka K."/>
            <person name="Martijn J."/>
            <person name="Lind A.E."/>
            <person name="van Eijk R."/>
            <person name="Schleper C."/>
            <person name="Guy L."/>
            <person name="Ettema T.J."/>
        </authorList>
    </citation>
    <scope>NUCLEOTIDE SEQUENCE</scope>
</reference>
<accession>A0A0F9V2T5</accession>
<name>A0A0F9V2T5_9ZZZZ</name>
<gene>
    <name evidence="1" type="ORF">LCGC14_0147980</name>
</gene>
<sequence length="131" mass="15444">MADIRSLAVRAYDSRCFNYRRLHFSDEYLGYWDEYYWTPDNAAINLYDANGDLYISLLKNYDNYTTDCGNLYINIASQQVLDEELFRYHQKNIATAEVFEMPDEDYTAQLTFNFSDGQLTAESNVLEFTLE</sequence>
<dbReference type="EMBL" id="LAZR01000052">
    <property type="protein sequence ID" value="KKN98264.1"/>
    <property type="molecule type" value="Genomic_DNA"/>
</dbReference>